<protein>
    <recommendedName>
        <fullName evidence="2">SCP domain-containing protein</fullName>
    </recommendedName>
</protein>
<feature type="domain" description="SCP" evidence="2">
    <location>
        <begin position="67"/>
        <end position="174"/>
    </location>
</feature>
<feature type="transmembrane region" description="Helical" evidence="1">
    <location>
        <begin position="272"/>
        <end position="291"/>
    </location>
</feature>
<dbReference type="AlphaFoldDB" id="A0A1F8CLC7"/>
<dbReference type="EMBL" id="MGHS01000029">
    <property type="protein sequence ID" value="OGM76415.1"/>
    <property type="molecule type" value="Genomic_DNA"/>
</dbReference>
<keyword evidence="1" id="KW-0812">Transmembrane</keyword>
<keyword evidence="1" id="KW-0472">Membrane</keyword>
<accession>A0A1F8CLC7</accession>
<dbReference type="CDD" id="cd05379">
    <property type="entry name" value="CAP_bacterial"/>
    <property type="match status" value="1"/>
</dbReference>
<evidence type="ECO:0000259" key="2">
    <source>
        <dbReference type="Pfam" id="PF00188"/>
    </source>
</evidence>
<gene>
    <name evidence="3" type="ORF">A2210_00200</name>
</gene>
<feature type="transmembrane region" description="Helical" evidence="1">
    <location>
        <begin position="23"/>
        <end position="43"/>
    </location>
</feature>
<comment type="caution">
    <text evidence="3">The sequence shown here is derived from an EMBL/GenBank/DDBJ whole genome shotgun (WGS) entry which is preliminary data.</text>
</comment>
<sequence>MRIAHFIAHLFIPRESNNQKAKLLHPSSLTLLTLFLIIFQAVLTFSGKVSPQVLGYAANIPPSEVIRLTNEKRVMAGVAALKENATLSQAAQAKGADMLNKGYWAHVSPNGTQPWQFFTNFGYKYRYAGENLARDFSDPASAVEAWMASPSHKENLLSSRYKEIGVAVVEGNLNGVDTTIIIQFFGTKYSESNAVVTTPVSGLSKIVKSTPTPRPSYLTLGELNVIKTPIVSPFSATRYVSLALISLILIVLAVDGAVIFLKKVPRISGRTIAHLSFLGMILAVVLILKAGEII</sequence>
<dbReference type="Proteomes" id="UP000177855">
    <property type="component" value="Unassembled WGS sequence"/>
</dbReference>
<organism evidence="3 4">
    <name type="scientific">Candidatus Woesebacteria bacterium RIFOXYA1_FULL_40_18</name>
    <dbReference type="NCBI Taxonomy" id="1802532"/>
    <lineage>
        <taxon>Bacteria</taxon>
        <taxon>Candidatus Woeseibacteriota</taxon>
    </lineage>
</organism>
<dbReference type="PANTHER" id="PTHR31157:SF1">
    <property type="entry name" value="SCP DOMAIN-CONTAINING PROTEIN"/>
    <property type="match status" value="1"/>
</dbReference>
<feature type="transmembrane region" description="Helical" evidence="1">
    <location>
        <begin position="239"/>
        <end position="260"/>
    </location>
</feature>
<dbReference type="SUPFAM" id="SSF55797">
    <property type="entry name" value="PR-1-like"/>
    <property type="match status" value="1"/>
</dbReference>
<dbReference type="STRING" id="1802532.A2210_00200"/>
<dbReference type="PANTHER" id="PTHR31157">
    <property type="entry name" value="SCP DOMAIN-CONTAINING PROTEIN"/>
    <property type="match status" value="1"/>
</dbReference>
<evidence type="ECO:0000256" key="1">
    <source>
        <dbReference type="SAM" id="Phobius"/>
    </source>
</evidence>
<dbReference type="Gene3D" id="3.40.33.10">
    <property type="entry name" value="CAP"/>
    <property type="match status" value="1"/>
</dbReference>
<dbReference type="Pfam" id="PF00188">
    <property type="entry name" value="CAP"/>
    <property type="match status" value="1"/>
</dbReference>
<dbReference type="InterPro" id="IPR014044">
    <property type="entry name" value="CAP_dom"/>
</dbReference>
<evidence type="ECO:0000313" key="4">
    <source>
        <dbReference type="Proteomes" id="UP000177855"/>
    </source>
</evidence>
<keyword evidence="1" id="KW-1133">Transmembrane helix</keyword>
<proteinExistence type="predicted"/>
<name>A0A1F8CLC7_9BACT</name>
<evidence type="ECO:0000313" key="3">
    <source>
        <dbReference type="EMBL" id="OGM76415.1"/>
    </source>
</evidence>
<dbReference type="InterPro" id="IPR035940">
    <property type="entry name" value="CAP_sf"/>
</dbReference>
<reference evidence="3 4" key="1">
    <citation type="journal article" date="2016" name="Nat. Commun.">
        <title>Thousands of microbial genomes shed light on interconnected biogeochemical processes in an aquifer system.</title>
        <authorList>
            <person name="Anantharaman K."/>
            <person name="Brown C.T."/>
            <person name="Hug L.A."/>
            <person name="Sharon I."/>
            <person name="Castelle C.J."/>
            <person name="Probst A.J."/>
            <person name="Thomas B.C."/>
            <person name="Singh A."/>
            <person name="Wilkins M.J."/>
            <person name="Karaoz U."/>
            <person name="Brodie E.L."/>
            <person name="Williams K.H."/>
            <person name="Hubbard S.S."/>
            <person name="Banfield J.F."/>
        </authorList>
    </citation>
    <scope>NUCLEOTIDE SEQUENCE [LARGE SCALE GENOMIC DNA]</scope>
</reference>